<gene>
    <name evidence="2" type="ORF">BD410DRAFT_809814</name>
</gene>
<feature type="region of interest" description="Disordered" evidence="1">
    <location>
        <begin position="1"/>
        <end position="81"/>
    </location>
</feature>
<dbReference type="Proteomes" id="UP000294933">
    <property type="component" value="Unassembled WGS sequence"/>
</dbReference>
<reference evidence="2 3" key="1">
    <citation type="submission" date="2018-06" db="EMBL/GenBank/DDBJ databases">
        <title>A transcriptomic atlas of mushroom development highlights an independent origin of complex multicellularity.</title>
        <authorList>
            <consortium name="DOE Joint Genome Institute"/>
            <person name="Krizsan K."/>
            <person name="Almasi E."/>
            <person name="Merenyi Z."/>
            <person name="Sahu N."/>
            <person name="Viragh M."/>
            <person name="Koszo T."/>
            <person name="Mondo S."/>
            <person name="Kiss B."/>
            <person name="Balint B."/>
            <person name="Kues U."/>
            <person name="Barry K."/>
            <person name="Hegedus J.C."/>
            <person name="Henrissat B."/>
            <person name="Johnson J."/>
            <person name="Lipzen A."/>
            <person name="Ohm R."/>
            <person name="Nagy I."/>
            <person name="Pangilinan J."/>
            <person name="Yan J."/>
            <person name="Xiong Y."/>
            <person name="Grigoriev I.V."/>
            <person name="Hibbett D.S."/>
            <person name="Nagy L.G."/>
        </authorList>
    </citation>
    <scope>NUCLEOTIDE SEQUENCE [LARGE SCALE GENOMIC DNA]</scope>
    <source>
        <strain evidence="2 3">SZMC22713</strain>
    </source>
</reference>
<name>A0A4Y7PIG6_9AGAM</name>
<keyword evidence="3" id="KW-1185">Reference proteome</keyword>
<evidence type="ECO:0000313" key="3">
    <source>
        <dbReference type="Proteomes" id="UP000294933"/>
    </source>
</evidence>
<protein>
    <submittedName>
        <fullName evidence="2">Uncharacterized protein</fullName>
    </submittedName>
</protein>
<feature type="compositionally biased region" description="Polar residues" evidence="1">
    <location>
        <begin position="54"/>
        <end position="81"/>
    </location>
</feature>
<dbReference type="VEuPathDB" id="FungiDB:BD410DRAFT_809814"/>
<sequence>MATRQSTRPRTAPLPRDAVVLFSERLRQQSRTAEPQPASPSALSPSPEVISMTELDTTIQPDSNTSTEAEPSPNSSTNMQEWANSLDNDMQEMEHDDTLVLPPIPPQRDKTPETHGTLETRTQVAMEDLQIRASQIVRNILAIAHRTAETIGRVETNMAQPSTSLAVLIPWCLLKPSPAVSNTSNPAIGGEVMDSSRQHHASYVHYGLANHGIRESFVTGPIDLHLAPTIPEIVTAIIQASCNQNVISPLETLGNPGRPLWKVGTSREPIAMDERETWKIQENFQEVGLWSMISCALTEDYNVEPSFLHSLERKSMDDSYPDMVGKPLYSIYFYNPECITPQPVAGHGRNTAPAAEPDTPEEDADTFTDASEYLDHHYKHLQAQMNEIKTAGYGSAYLSLYRTRILMGVCTEVGVGWGNPVMPGIVNGHLRIHPNDICAFFDVNARTFQNMRTFYTQSQDALTKLQEKSTRTENEEDLMHRLHALLHKDLLPPYRFGEPALSRLRGELQAVRGGSDQLKRDIRQVCEVIGDDHPDPAATDGYAQAQAA</sequence>
<dbReference type="EMBL" id="ML170352">
    <property type="protein sequence ID" value="TDL14339.1"/>
    <property type="molecule type" value="Genomic_DNA"/>
</dbReference>
<accession>A0A4Y7PIG6</accession>
<evidence type="ECO:0000256" key="1">
    <source>
        <dbReference type="SAM" id="MobiDB-lite"/>
    </source>
</evidence>
<dbReference type="AlphaFoldDB" id="A0A4Y7PIG6"/>
<organism evidence="2 3">
    <name type="scientific">Rickenella mellea</name>
    <dbReference type="NCBI Taxonomy" id="50990"/>
    <lineage>
        <taxon>Eukaryota</taxon>
        <taxon>Fungi</taxon>
        <taxon>Dikarya</taxon>
        <taxon>Basidiomycota</taxon>
        <taxon>Agaricomycotina</taxon>
        <taxon>Agaricomycetes</taxon>
        <taxon>Hymenochaetales</taxon>
        <taxon>Rickenellaceae</taxon>
        <taxon>Rickenella</taxon>
    </lineage>
</organism>
<proteinExistence type="predicted"/>
<evidence type="ECO:0000313" key="2">
    <source>
        <dbReference type="EMBL" id="TDL14339.1"/>
    </source>
</evidence>
<feature type="region of interest" description="Disordered" evidence="1">
    <location>
        <begin position="344"/>
        <end position="365"/>
    </location>
</feature>